<name>A0A8X8Y458_SALSN</name>
<proteinExistence type="predicted"/>
<reference evidence="1" key="2">
    <citation type="submission" date="2020-08" db="EMBL/GenBank/DDBJ databases">
        <title>Plant Genome Project.</title>
        <authorList>
            <person name="Zhang R.-G."/>
        </authorList>
    </citation>
    <scope>NUCLEOTIDE SEQUENCE</scope>
    <source>
        <strain evidence="1">Huo1</strain>
        <tissue evidence="1">Leaf</tissue>
    </source>
</reference>
<gene>
    <name evidence="1" type="ORF">SASPL_113524</name>
</gene>
<accession>A0A8X8Y458</accession>
<organism evidence="1">
    <name type="scientific">Salvia splendens</name>
    <name type="common">Scarlet sage</name>
    <dbReference type="NCBI Taxonomy" id="180675"/>
    <lineage>
        <taxon>Eukaryota</taxon>
        <taxon>Viridiplantae</taxon>
        <taxon>Streptophyta</taxon>
        <taxon>Embryophyta</taxon>
        <taxon>Tracheophyta</taxon>
        <taxon>Spermatophyta</taxon>
        <taxon>Magnoliopsida</taxon>
        <taxon>eudicotyledons</taxon>
        <taxon>Gunneridae</taxon>
        <taxon>Pentapetalae</taxon>
        <taxon>asterids</taxon>
        <taxon>lamiids</taxon>
        <taxon>Lamiales</taxon>
        <taxon>Lamiaceae</taxon>
        <taxon>Nepetoideae</taxon>
        <taxon>Mentheae</taxon>
        <taxon>Salviinae</taxon>
        <taxon>Salvia</taxon>
        <taxon>Salvia subgen. Calosphace</taxon>
        <taxon>core Calosphace</taxon>
    </lineage>
</organism>
<dbReference type="Proteomes" id="UP000298416">
    <property type="component" value="Unassembled WGS sequence"/>
</dbReference>
<dbReference type="EMBL" id="PNBA02000005">
    <property type="protein sequence ID" value="KAG6423138.1"/>
    <property type="molecule type" value="Genomic_DNA"/>
</dbReference>
<dbReference type="AlphaFoldDB" id="A0A8X8Y458"/>
<comment type="caution">
    <text evidence="1">The sequence shown here is derived from an EMBL/GenBank/DDBJ whole genome shotgun (WGS) entry which is preliminary data.</text>
</comment>
<protein>
    <submittedName>
        <fullName evidence="1">Uncharacterized protein</fullName>
    </submittedName>
</protein>
<evidence type="ECO:0000313" key="1">
    <source>
        <dbReference type="EMBL" id="KAG6423138.1"/>
    </source>
</evidence>
<reference evidence="1" key="1">
    <citation type="submission" date="2018-01" db="EMBL/GenBank/DDBJ databases">
        <authorList>
            <person name="Mao J.F."/>
        </authorList>
    </citation>
    <scope>NUCLEOTIDE SEQUENCE</scope>
    <source>
        <strain evidence="1">Huo1</strain>
        <tissue evidence="1">Leaf</tissue>
    </source>
</reference>
<keyword evidence="2" id="KW-1185">Reference proteome</keyword>
<evidence type="ECO:0000313" key="2">
    <source>
        <dbReference type="Proteomes" id="UP000298416"/>
    </source>
</evidence>
<sequence>MFLYFYISESGVVVATAIQVFNTQPFSHWSVVKLNLPQPLGMLPESWLCDRSMYMRLAGISSNVSGMLPVSLFLSRLRPARSLSWAREGGIELVRLLKDRERPVRFLSWLRKGGMGPETLVQVMVRLWRLVSFVMPRGIESMRLGSLWKVRDVRWGRSPMASGMGPATSSAVMRLNLVMRFVRRSHLTMYLLTN</sequence>